<dbReference type="EMBL" id="ML977143">
    <property type="protein sequence ID" value="KAF1990098.1"/>
    <property type="molecule type" value="Genomic_DNA"/>
</dbReference>
<organism evidence="7 8">
    <name type="scientific">Aulographum hederae CBS 113979</name>
    <dbReference type="NCBI Taxonomy" id="1176131"/>
    <lineage>
        <taxon>Eukaryota</taxon>
        <taxon>Fungi</taxon>
        <taxon>Dikarya</taxon>
        <taxon>Ascomycota</taxon>
        <taxon>Pezizomycotina</taxon>
        <taxon>Dothideomycetes</taxon>
        <taxon>Pleosporomycetidae</taxon>
        <taxon>Aulographales</taxon>
        <taxon>Aulographaceae</taxon>
    </lineage>
</organism>
<evidence type="ECO:0000256" key="4">
    <source>
        <dbReference type="ARBA" id="ARBA00022989"/>
    </source>
</evidence>
<gene>
    <name evidence="7" type="ORF">K402DRAFT_390407</name>
</gene>
<evidence type="ECO:0000313" key="7">
    <source>
        <dbReference type="EMBL" id="KAF1990098.1"/>
    </source>
</evidence>
<evidence type="ECO:0000256" key="2">
    <source>
        <dbReference type="ARBA" id="ARBA00022692"/>
    </source>
</evidence>
<evidence type="ECO:0000256" key="1">
    <source>
        <dbReference type="ARBA" id="ARBA00004477"/>
    </source>
</evidence>
<comment type="subcellular location">
    <subcellularLocation>
        <location evidence="1">Endoplasmic reticulum membrane</location>
        <topology evidence="1">Multi-pass membrane protein</topology>
    </subcellularLocation>
</comment>
<feature type="transmembrane region" description="Helical" evidence="6">
    <location>
        <begin position="20"/>
        <end position="40"/>
    </location>
</feature>
<keyword evidence="4 6" id="KW-1133">Transmembrane helix</keyword>
<dbReference type="Pfam" id="PF11779">
    <property type="entry name" value="SPT_ssu-like"/>
    <property type="match status" value="1"/>
</dbReference>
<proteinExistence type="predicted"/>
<dbReference type="Proteomes" id="UP000800041">
    <property type="component" value="Unassembled WGS sequence"/>
</dbReference>
<keyword evidence="8" id="KW-1185">Reference proteome</keyword>
<feature type="transmembrane region" description="Helical" evidence="6">
    <location>
        <begin position="69"/>
        <end position="90"/>
    </location>
</feature>
<dbReference type="GO" id="GO:0005789">
    <property type="term" value="C:endoplasmic reticulum membrane"/>
    <property type="evidence" value="ECO:0007669"/>
    <property type="project" value="UniProtKB-SubCell"/>
</dbReference>
<keyword evidence="5 6" id="KW-0472">Membrane</keyword>
<evidence type="ECO:0000313" key="8">
    <source>
        <dbReference type="Proteomes" id="UP000800041"/>
    </source>
</evidence>
<evidence type="ECO:0000256" key="3">
    <source>
        <dbReference type="ARBA" id="ARBA00022824"/>
    </source>
</evidence>
<dbReference type="OrthoDB" id="202672at2759"/>
<evidence type="ECO:0000256" key="5">
    <source>
        <dbReference type="ARBA" id="ARBA00023136"/>
    </source>
</evidence>
<keyword evidence="2 6" id="KW-0812">Transmembrane</keyword>
<evidence type="ECO:0000256" key="6">
    <source>
        <dbReference type="SAM" id="Phobius"/>
    </source>
</evidence>
<sequence>MSSDPISIPSPSAMSPETTITSSLLGGSAILLIFATCLYSSDLMRWLSRKHYQYEVTFSLYMLTPTEKFIFNSFLFLFLSLIIIASSLYLPEHLSKLASRAFYYYAGGPEDTHNTPPTMPNSPSPLPLSSQNSQQAFAESASLLHAAEATVAALKAAAAATAAAVGRGEEA</sequence>
<dbReference type="AlphaFoldDB" id="A0A6G1HAX1"/>
<name>A0A6G1HAX1_9PEZI</name>
<reference evidence="7" key="1">
    <citation type="journal article" date="2020" name="Stud. Mycol.">
        <title>101 Dothideomycetes genomes: a test case for predicting lifestyles and emergence of pathogens.</title>
        <authorList>
            <person name="Haridas S."/>
            <person name="Albert R."/>
            <person name="Binder M."/>
            <person name="Bloem J."/>
            <person name="Labutti K."/>
            <person name="Salamov A."/>
            <person name="Andreopoulos B."/>
            <person name="Baker S."/>
            <person name="Barry K."/>
            <person name="Bills G."/>
            <person name="Bluhm B."/>
            <person name="Cannon C."/>
            <person name="Castanera R."/>
            <person name="Culley D."/>
            <person name="Daum C."/>
            <person name="Ezra D."/>
            <person name="Gonzalez J."/>
            <person name="Henrissat B."/>
            <person name="Kuo A."/>
            <person name="Liang C."/>
            <person name="Lipzen A."/>
            <person name="Lutzoni F."/>
            <person name="Magnuson J."/>
            <person name="Mondo S."/>
            <person name="Nolan M."/>
            <person name="Ohm R."/>
            <person name="Pangilinan J."/>
            <person name="Park H.-J."/>
            <person name="Ramirez L."/>
            <person name="Alfaro M."/>
            <person name="Sun H."/>
            <person name="Tritt A."/>
            <person name="Yoshinaga Y."/>
            <person name="Zwiers L.-H."/>
            <person name="Turgeon B."/>
            <person name="Goodwin S."/>
            <person name="Spatafora J."/>
            <person name="Crous P."/>
            <person name="Grigoriev I."/>
        </authorList>
    </citation>
    <scope>NUCLEOTIDE SEQUENCE</scope>
    <source>
        <strain evidence="7">CBS 113979</strain>
    </source>
</reference>
<accession>A0A6G1HAX1</accession>
<dbReference type="InterPro" id="IPR024512">
    <property type="entry name" value="Ser_palmitoyltrfase_ssu-like"/>
</dbReference>
<protein>
    <submittedName>
        <fullName evidence="7">Uncharacterized protein</fullName>
    </submittedName>
</protein>
<keyword evidence="3" id="KW-0256">Endoplasmic reticulum</keyword>